<evidence type="ECO:0000256" key="1">
    <source>
        <dbReference type="ARBA" id="ARBA00001772"/>
    </source>
</evidence>
<reference evidence="18" key="1">
    <citation type="journal article" date="2019" name="Int. J. Syst. Evol. Microbiol.">
        <title>The Global Catalogue of Microorganisms (GCM) 10K type strain sequencing project: providing services to taxonomists for standard genome sequencing and annotation.</title>
        <authorList>
            <consortium name="The Broad Institute Genomics Platform"/>
            <consortium name="The Broad Institute Genome Sequencing Center for Infectious Disease"/>
            <person name="Wu L."/>
            <person name="Ma J."/>
        </authorList>
    </citation>
    <scope>NUCLEOTIDE SEQUENCE [LARGE SCALE GENOMIC DNA]</scope>
    <source>
        <strain evidence="18">CGMCC 1.10106</strain>
    </source>
</reference>
<dbReference type="InterPro" id="IPR011782">
    <property type="entry name" value="Pept_S1C_Do"/>
</dbReference>
<feature type="domain" description="PDZ" evidence="16">
    <location>
        <begin position="290"/>
        <end position="347"/>
    </location>
</feature>
<evidence type="ECO:0000256" key="7">
    <source>
        <dbReference type="ARBA" id="ARBA00022729"/>
    </source>
</evidence>
<comment type="subcellular location">
    <subcellularLocation>
        <location evidence="2">Periplasm</location>
    </subcellularLocation>
</comment>
<evidence type="ECO:0000256" key="13">
    <source>
        <dbReference type="ARBA" id="ARBA00032850"/>
    </source>
</evidence>
<sequence>MRYAYAITAALLLSGTAAAIALPTVGGAQTAQNEPAVMAATAPKPGAPMSFADLVAKLQPAVVNISTNQRITQQAQPNPFAGTPFEGMFGQQQGQGGNGAPITREATSLGSGFIISPDGYVVTNNHVVAPAAGVKGATVDSITVTLVDRKEYVAKLIGRDPTSDLALLKIDAKNLPFVKFGDSDAARVGDWVLAIGNPFGLGGTVTAGIVSSLHRVTGGGAYDRFIQTDAAINQGNSGGPMFDLSGNVIGINSQILGSQGGGNIGIGFAIPAVDAKPVIDKLMKGTAIARGYLGVGPQPLSDDLAASFGLPKNQGELVRSIEPGQPADKAGLKVGDIVLRVGGKTVSPDTSLSYLVANVTPGTRVPLDIVRQGKTLTIQATIGTRPPEDQLAAKASGTDDNAFGDEEGDTPSLGQPASNDLGLTVQTLTPQIARNLNVDSSVQGVVVASVDPSTDAGSKGLKRGDVIVSANGIPVATSAALGSVAAQAKAVGRAQVALQIVRGRAPAYFIGIKLKK</sequence>
<dbReference type="PANTHER" id="PTHR22939:SF130">
    <property type="entry name" value="PERIPLASMIC SERINE ENDOPROTEASE DEGP-LIKE-RELATED"/>
    <property type="match status" value="1"/>
</dbReference>
<dbReference type="RefSeq" id="WP_188449097.1">
    <property type="nucleotide sequence ID" value="NZ_BMDW01000023.1"/>
</dbReference>
<keyword evidence="9" id="KW-0574">Periplasm</keyword>
<dbReference type="Gene3D" id="2.30.42.10">
    <property type="match status" value="2"/>
</dbReference>
<keyword evidence="8" id="KW-0677">Repeat</keyword>
<dbReference type="SUPFAM" id="SSF50494">
    <property type="entry name" value="Trypsin-like serine proteases"/>
    <property type="match status" value="1"/>
</dbReference>
<dbReference type="EC" id="3.4.21.107" evidence="4"/>
<name>A0ABQ1H4L5_9SPHN</name>
<evidence type="ECO:0000256" key="9">
    <source>
        <dbReference type="ARBA" id="ARBA00022764"/>
    </source>
</evidence>
<dbReference type="SUPFAM" id="SSF50156">
    <property type="entry name" value="PDZ domain-like"/>
    <property type="match status" value="2"/>
</dbReference>
<evidence type="ECO:0000256" key="12">
    <source>
        <dbReference type="ARBA" id="ARBA00023016"/>
    </source>
</evidence>
<proteinExistence type="inferred from homology"/>
<dbReference type="GO" id="GO:0008233">
    <property type="term" value="F:peptidase activity"/>
    <property type="evidence" value="ECO:0007669"/>
    <property type="project" value="UniProtKB-KW"/>
</dbReference>
<dbReference type="NCBIfam" id="TIGR02037">
    <property type="entry name" value="degP_htrA_DO"/>
    <property type="match status" value="1"/>
</dbReference>
<feature type="region of interest" description="Disordered" evidence="14">
    <location>
        <begin position="80"/>
        <end position="101"/>
    </location>
</feature>
<evidence type="ECO:0000256" key="14">
    <source>
        <dbReference type="SAM" id="MobiDB-lite"/>
    </source>
</evidence>
<dbReference type="InterPro" id="IPR001478">
    <property type="entry name" value="PDZ"/>
</dbReference>
<evidence type="ECO:0000256" key="15">
    <source>
        <dbReference type="SAM" id="SignalP"/>
    </source>
</evidence>
<dbReference type="Proteomes" id="UP000618591">
    <property type="component" value="Unassembled WGS sequence"/>
</dbReference>
<dbReference type="InterPro" id="IPR036034">
    <property type="entry name" value="PDZ_sf"/>
</dbReference>
<keyword evidence="7 15" id="KW-0732">Signal</keyword>
<evidence type="ECO:0000256" key="5">
    <source>
        <dbReference type="ARBA" id="ARBA00013958"/>
    </source>
</evidence>
<organism evidence="17 18">
    <name type="scientific">Sphingomonas psychrolutea</name>
    <dbReference type="NCBI Taxonomy" id="1259676"/>
    <lineage>
        <taxon>Bacteria</taxon>
        <taxon>Pseudomonadati</taxon>
        <taxon>Pseudomonadota</taxon>
        <taxon>Alphaproteobacteria</taxon>
        <taxon>Sphingomonadales</taxon>
        <taxon>Sphingomonadaceae</taxon>
        <taxon>Sphingomonas</taxon>
    </lineage>
</organism>
<dbReference type="SMART" id="SM00228">
    <property type="entry name" value="PDZ"/>
    <property type="match status" value="2"/>
</dbReference>
<dbReference type="Pfam" id="PF13180">
    <property type="entry name" value="PDZ_2"/>
    <property type="match status" value="2"/>
</dbReference>
<feature type="domain" description="PDZ" evidence="16">
    <location>
        <begin position="410"/>
        <end position="475"/>
    </location>
</feature>
<evidence type="ECO:0000256" key="6">
    <source>
        <dbReference type="ARBA" id="ARBA00022670"/>
    </source>
</evidence>
<keyword evidence="11" id="KW-0720">Serine protease</keyword>
<dbReference type="InterPro" id="IPR009003">
    <property type="entry name" value="Peptidase_S1_PA"/>
</dbReference>
<evidence type="ECO:0000313" key="17">
    <source>
        <dbReference type="EMBL" id="GGA58550.1"/>
    </source>
</evidence>
<feature type="signal peptide" evidence="15">
    <location>
        <begin position="1"/>
        <end position="21"/>
    </location>
</feature>
<gene>
    <name evidence="17" type="ORF">GCM10011395_31060</name>
</gene>
<evidence type="ECO:0000256" key="8">
    <source>
        <dbReference type="ARBA" id="ARBA00022737"/>
    </source>
</evidence>
<keyword evidence="6 17" id="KW-0645">Protease</keyword>
<evidence type="ECO:0000256" key="10">
    <source>
        <dbReference type="ARBA" id="ARBA00022801"/>
    </source>
</evidence>
<keyword evidence="10" id="KW-0378">Hydrolase</keyword>
<dbReference type="PROSITE" id="PS50106">
    <property type="entry name" value="PDZ"/>
    <property type="match status" value="2"/>
</dbReference>
<protein>
    <recommendedName>
        <fullName evidence="5">Probable periplasmic serine endoprotease DegP-like</fullName>
        <ecNumber evidence="4">3.4.21.107</ecNumber>
    </recommendedName>
    <alternativeName>
        <fullName evidence="13">Protease Do</fullName>
    </alternativeName>
</protein>
<keyword evidence="12" id="KW-0346">Stress response</keyword>
<dbReference type="PRINTS" id="PR00834">
    <property type="entry name" value="PROTEASES2C"/>
</dbReference>
<evidence type="ECO:0000256" key="3">
    <source>
        <dbReference type="ARBA" id="ARBA00010541"/>
    </source>
</evidence>
<dbReference type="EMBL" id="BMDW01000023">
    <property type="protein sequence ID" value="GGA58550.1"/>
    <property type="molecule type" value="Genomic_DNA"/>
</dbReference>
<dbReference type="PANTHER" id="PTHR22939">
    <property type="entry name" value="SERINE PROTEASE FAMILY S1C HTRA-RELATED"/>
    <property type="match status" value="1"/>
</dbReference>
<dbReference type="InterPro" id="IPR001940">
    <property type="entry name" value="Peptidase_S1C"/>
</dbReference>
<keyword evidence="18" id="KW-1185">Reference proteome</keyword>
<comment type="catalytic activity">
    <reaction evidence="1">
        <text>Acts on substrates that are at least partially unfolded. The cleavage site P1 residue is normally between a pair of hydrophobic residues, such as Val-|-Val.</text>
        <dbReference type="EC" id="3.4.21.107"/>
    </reaction>
</comment>
<accession>A0ABQ1H4L5</accession>
<feature type="region of interest" description="Disordered" evidence="14">
    <location>
        <begin position="385"/>
        <end position="419"/>
    </location>
</feature>
<comment type="similarity">
    <text evidence="3">Belongs to the peptidase S1C family.</text>
</comment>
<evidence type="ECO:0000313" key="18">
    <source>
        <dbReference type="Proteomes" id="UP000618591"/>
    </source>
</evidence>
<dbReference type="GO" id="GO:0006508">
    <property type="term" value="P:proteolysis"/>
    <property type="evidence" value="ECO:0007669"/>
    <property type="project" value="UniProtKB-KW"/>
</dbReference>
<evidence type="ECO:0000256" key="4">
    <source>
        <dbReference type="ARBA" id="ARBA00013035"/>
    </source>
</evidence>
<feature type="chain" id="PRO_5046061857" description="Probable periplasmic serine endoprotease DegP-like" evidence="15">
    <location>
        <begin position="22"/>
        <end position="516"/>
    </location>
</feature>
<evidence type="ECO:0000256" key="2">
    <source>
        <dbReference type="ARBA" id="ARBA00004418"/>
    </source>
</evidence>
<dbReference type="Gene3D" id="2.40.10.120">
    <property type="match status" value="1"/>
</dbReference>
<evidence type="ECO:0000256" key="11">
    <source>
        <dbReference type="ARBA" id="ARBA00022825"/>
    </source>
</evidence>
<comment type="caution">
    <text evidence="17">The sequence shown here is derived from an EMBL/GenBank/DDBJ whole genome shotgun (WGS) entry which is preliminary data.</text>
</comment>
<evidence type="ECO:0000259" key="16">
    <source>
        <dbReference type="PROSITE" id="PS50106"/>
    </source>
</evidence>
<dbReference type="Pfam" id="PF13365">
    <property type="entry name" value="Trypsin_2"/>
    <property type="match status" value="1"/>
</dbReference>